<comment type="function">
    <text evidence="6">Specifically methylates the N7 position of a guanine in 16S rRNA.</text>
</comment>
<comment type="subcellular location">
    <subcellularLocation>
        <location evidence="6">Cytoplasm</location>
    </subcellularLocation>
</comment>
<dbReference type="InterPro" id="IPR029063">
    <property type="entry name" value="SAM-dependent_MTases_sf"/>
</dbReference>
<dbReference type="Proteomes" id="UP001174314">
    <property type="component" value="Chromosome"/>
</dbReference>
<protein>
    <recommendedName>
        <fullName evidence="6">Ribosomal RNA small subunit methyltransferase G</fullName>
        <ecNumber evidence="6">2.1.1.-</ecNumber>
    </recommendedName>
    <alternativeName>
        <fullName evidence="6">16S rRNA 7-methylguanosine methyltransferase</fullName>
        <shortName evidence="6">16S rRNA m7G methyltransferase</shortName>
    </alternativeName>
</protein>
<dbReference type="Gene3D" id="3.40.50.150">
    <property type="entry name" value="Vaccinia Virus protein VP39"/>
    <property type="match status" value="1"/>
</dbReference>
<dbReference type="InterPro" id="IPR003682">
    <property type="entry name" value="rRNA_ssu_MeTfrase_G"/>
</dbReference>
<keyword evidence="3 6" id="KW-0489">Methyltransferase</keyword>
<evidence type="ECO:0000256" key="5">
    <source>
        <dbReference type="ARBA" id="ARBA00022691"/>
    </source>
</evidence>
<dbReference type="PANTHER" id="PTHR31760">
    <property type="entry name" value="S-ADENOSYL-L-METHIONINE-DEPENDENT METHYLTRANSFERASES SUPERFAMILY PROTEIN"/>
    <property type="match status" value="1"/>
</dbReference>
<reference evidence="8 9" key="1">
    <citation type="submission" date="2023-10" db="EMBL/GenBank/DDBJ databases">
        <title>complete genome sequence of Corynebacterium pseudokroppenstedtii P15-C1.</title>
        <authorList>
            <person name="Bruggemann H."/>
            <person name="Poehlein A."/>
        </authorList>
    </citation>
    <scope>NUCLEOTIDE SEQUENCE [LARGE SCALE GENOMIC DNA]</scope>
    <source>
        <strain evidence="8 9">P15_C1</strain>
    </source>
</reference>
<dbReference type="RefSeq" id="WP_204087742.1">
    <property type="nucleotide sequence ID" value="NZ_CP137757.1"/>
</dbReference>
<evidence type="ECO:0000313" key="8">
    <source>
        <dbReference type="EMBL" id="WPF24987.1"/>
    </source>
</evidence>
<feature type="compositionally biased region" description="Basic and acidic residues" evidence="7">
    <location>
        <begin position="1"/>
        <end position="21"/>
    </location>
</feature>
<dbReference type="HAMAP" id="MF_00074">
    <property type="entry name" value="16SrRNA_methyltr_G"/>
    <property type="match status" value="1"/>
</dbReference>
<dbReference type="GO" id="GO:0070043">
    <property type="term" value="F:rRNA (guanine-N7-)-methyltransferase activity"/>
    <property type="evidence" value="ECO:0007669"/>
    <property type="project" value="UniProtKB-UniRule"/>
</dbReference>
<dbReference type="Pfam" id="PF02527">
    <property type="entry name" value="GidB"/>
    <property type="match status" value="1"/>
</dbReference>
<keyword evidence="1 6" id="KW-0963">Cytoplasm</keyword>
<keyword evidence="2 6" id="KW-0698">rRNA processing</keyword>
<dbReference type="KEGG" id="cpsk:Q0N40_10850"/>
<keyword evidence="9" id="KW-1185">Reference proteome</keyword>
<evidence type="ECO:0000256" key="2">
    <source>
        <dbReference type="ARBA" id="ARBA00022552"/>
    </source>
</evidence>
<comment type="similarity">
    <text evidence="6">Belongs to the methyltransferase superfamily. RNA methyltransferase RsmG family.</text>
</comment>
<dbReference type="GO" id="GO:0005829">
    <property type="term" value="C:cytosol"/>
    <property type="evidence" value="ECO:0007669"/>
    <property type="project" value="TreeGrafter"/>
</dbReference>
<sequence length="253" mass="27418">MTDRDNVSRETSIEHGDHDRAPGVSDAPDTNEAHGVDSDLRANEAPATPPEAATVFGDRLPLAVAYHESLRNDATVRGLIGPREAPRLWERHILNCAVIGELMDRDSRVVDIGSGAGLPGIPLAIARPDLDITLIEPQLRRVNYLKEIVGKLELDNVSVLRGRAEEKTIKRQNRGADYVTSRAVAPLGKLMGWSLPLTKRHGLVLAMKGASAHEEIERDQRAISSAGGGECSVVEAGVDLLPDATIVVRCERR</sequence>
<comment type="caution">
    <text evidence="6">Lacks conserved residue(s) required for the propagation of feature annotation.</text>
</comment>
<dbReference type="CDD" id="cd02440">
    <property type="entry name" value="AdoMet_MTases"/>
    <property type="match status" value="1"/>
</dbReference>
<feature type="region of interest" description="Disordered" evidence="7">
    <location>
        <begin position="1"/>
        <end position="36"/>
    </location>
</feature>
<accession>A0AAU0PZQ0</accession>
<feature type="binding site" evidence="6">
    <location>
        <position position="113"/>
    </location>
    <ligand>
        <name>S-adenosyl-L-methionine</name>
        <dbReference type="ChEBI" id="CHEBI:59789"/>
    </ligand>
</feature>
<evidence type="ECO:0000256" key="3">
    <source>
        <dbReference type="ARBA" id="ARBA00022603"/>
    </source>
</evidence>
<evidence type="ECO:0000313" key="9">
    <source>
        <dbReference type="Proteomes" id="UP001174314"/>
    </source>
</evidence>
<dbReference type="AlphaFoldDB" id="A0AAU0PZQ0"/>
<keyword evidence="5 6" id="KW-0949">S-adenosyl-L-methionine</keyword>
<gene>
    <name evidence="6 8" type="primary">rsmG</name>
    <name evidence="8" type="ORF">Q0N40_10850</name>
</gene>
<evidence type="ECO:0000256" key="1">
    <source>
        <dbReference type="ARBA" id="ARBA00022490"/>
    </source>
</evidence>
<dbReference type="EC" id="2.1.1.-" evidence="6"/>
<organism evidence="8 9">
    <name type="scientific">Corynebacterium pseudokroppenstedtii</name>
    <dbReference type="NCBI Taxonomy" id="2804917"/>
    <lineage>
        <taxon>Bacteria</taxon>
        <taxon>Bacillati</taxon>
        <taxon>Actinomycetota</taxon>
        <taxon>Actinomycetes</taxon>
        <taxon>Mycobacteriales</taxon>
        <taxon>Corynebacteriaceae</taxon>
        <taxon>Corynebacterium</taxon>
    </lineage>
</organism>
<dbReference type="SUPFAM" id="SSF53335">
    <property type="entry name" value="S-adenosyl-L-methionine-dependent methyltransferases"/>
    <property type="match status" value="1"/>
</dbReference>
<feature type="binding site" evidence="6">
    <location>
        <position position="118"/>
    </location>
    <ligand>
        <name>S-adenosyl-L-methionine</name>
        <dbReference type="ChEBI" id="CHEBI:59789"/>
    </ligand>
</feature>
<dbReference type="NCBIfam" id="TIGR00138">
    <property type="entry name" value="rsmG_gidB"/>
    <property type="match status" value="1"/>
</dbReference>
<dbReference type="PANTHER" id="PTHR31760:SF0">
    <property type="entry name" value="S-ADENOSYL-L-METHIONINE-DEPENDENT METHYLTRANSFERASES SUPERFAMILY PROTEIN"/>
    <property type="match status" value="1"/>
</dbReference>
<evidence type="ECO:0000256" key="6">
    <source>
        <dbReference type="HAMAP-Rule" id="MF_00074"/>
    </source>
</evidence>
<feature type="binding site" evidence="6">
    <location>
        <position position="182"/>
    </location>
    <ligand>
        <name>S-adenosyl-L-methionine</name>
        <dbReference type="ChEBI" id="CHEBI:59789"/>
    </ligand>
</feature>
<dbReference type="EMBL" id="CP137757">
    <property type="protein sequence ID" value="WPF24987.1"/>
    <property type="molecule type" value="Genomic_DNA"/>
</dbReference>
<keyword evidence="4 6" id="KW-0808">Transferase</keyword>
<evidence type="ECO:0000256" key="4">
    <source>
        <dbReference type="ARBA" id="ARBA00022679"/>
    </source>
</evidence>
<evidence type="ECO:0000256" key="7">
    <source>
        <dbReference type="SAM" id="MobiDB-lite"/>
    </source>
</evidence>
<name>A0AAU0PZQ0_9CORY</name>
<proteinExistence type="inferred from homology"/>
<feature type="binding site" evidence="6">
    <location>
        <begin position="164"/>
        <end position="165"/>
    </location>
    <ligand>
        <name>S-adenosyl-L-methionine</name>
        <dbReference type="ChEBI" id="CHEBI:59789"/>
    </ligand>
</feature>